<dbReference type="InterPro" id="IPR013591">
    <property type="entry name" value="Brevis_radix_dom"/>
</dbReference>
<organism evidence="3 4">
    <name type="scientific">Trifolium medium</name>
    <dbReference type="NCBI Taxonomy" id="97028"/>
    <lineage>
        <taxon>Eukaryota</taxon>
        <taxon>Viridiplantae</taxon>
        <taxon>Streptophyta</taxon>
        <taxon>Embryophyta</taxon>
        <taxon>Tracheophyta</taxon>
        <taxon>Spermatophyta</taxon>
        <taxon>Magnoliopsida</taxon>
        <taxon>eudicotyledons</taxon>
        <taxon>Gunneridae</taxon>
        <taxon>Pentapetalae</taxon>
        <taxon>rosids</taxon>
        <taxon>fabids</taxon>
        <taxon>Fabales</taxon>
        <taxon>Fabaceae</taxon>
        <taxon>Papilionoideae</taxon>
        <taxon>50 kb inversion clade</taxon>
        <taxon>NPAAA clade</taxon>
        <taxon>Hologalegina</taxon>
        <taxon>IRL clade</taxon>
        <taxon>Trifolieae</taxon>
        <taxon>Trifolium</taxon>
    </lineage>
</organism>
<dbReference type="AlphaFoldDB" id="A0A392MSU1"/>
<dbReference type="Proteomes" id="UP000265520">
    <property type="component" value="Unassembled WGS sequence"/>
</dbReference>
<feature type="domain" description="BRX" evidence="2">
    <location>
        <begin position="147"/>
        <end position="176"/>
    </location>
</feature>
<accession>A0A392MSU1</accession>
<dbReference type="Pfam" id="PF08381">
    <property type="entry name" value="BRX"/>
    <property type="match status" value="1"/>
</dbReference>
<proteinExistence type="predicted"/>
<feature type="compositionally biased region" description="Low complexity" evidence="1">
    <location>
        <begin position="117"/>
        <end position="130"/>
    </location>
</feature>
<feature type="region of interest" description="Disordered" evidence="1">
    <location>
        <begin position="66"/>
        <end position="146"/>
    </location>
</feature>
<reference evidence="3 4" key="1">
    <citation type="journal article" date="2018" name="Front. Plant Sci.">
        <title>Red Clover (Trifolium pratense) and Zigzag Clover (T. medium) - A Picture of Genomic Similarities and Differences.</title>
        <authorList>
            <person name="Dluhosova J."/>
            <person name="Istvanek J."/>
            <person name="Nedelnik J."/>
            <person name="Repkova J."/>
        </authorList>
    </citation>
    <scope>NUCLEOTIDE SEQUENCE [LARGE SCALE GENOMIC DNA]</scope>
    <source>
        <strain evidence="4">cv. 10/8</strain>
        <tissue evidence="3">Leaf</tissue>
    </source>
</reference>
<feature type="non-terminal residue" evidence="3">
    <location>
        <position position="176"/>
    </location>
</feature>
<keyword evidence="4" id="KW-1185">Reference proteome</keyword>
<name>A0A392MSU1_9FABA</name>
<protein>
    <submittedName>
        <fullName evidence="3">Putative E3 ubiquitin-protein ligase HERC1</fullName>
    </submittedName>
</protein>
<gene>
    <name evidence="3" type="ORF">A2U01_0011546</name>
</gene>
<feature type="compositionally biased region" description="Basic and acidic residues" evidence="1">
    <location>
        <begin position="71"/>
        <end position="94"/>
    </location>
</feature>
<comment type="caution">
    <text evidence="3">The sequence shown here is derived from an EMBL/GenBank/DDBJ whole genome shotgun (WGS) entry which is preliminary data.</text>
</comment>
<dbReference type="PROSITE" id="PS51514">
    <property type="entry name" value="BRX"/>
    <property type="match status" value="1"/>
</dbReference>
<sequence>MVRVLTCNLKEQSSNPLRDGCKMAISLREVTEKLPPEIPGSETLKEIHAQAQYILKENVEFESSSFQSGFESEKQTARASDSKSSKLQEQRSEGNDEASEAVPSIDGGNVHHKCRRSYVSSPGVSPPSSENRSRSPEFHNPVSEEETSIIEQFEHGVYVTVSLLPGDVKVFKRVRF</sequence>
<evidence type="ECO:0000313" key="4">
    <source>
        <dbReference type="Proteomes" id="UP000265520"/>
    </source>
</evidence>
<evidence type="ECO:0000256" key="1">
    <source>
        <dbReference type="SAM" id="MobiDB-lite"/>
    </source>
</evidence>
<evidence type="ECO:0000259" key="2">
    <source>
        <dbReference type="PROSITE" id="PS51514"/>
    </source>
</evidence>
<evidence type="ECO:0000313" key="3">
    <source>
        <dbReference type="EMBL" id="MCH90626.1"/>
    </source>
</evidence>
<dbReference type="EMBL" id="LXQA010018722">
    <property type="protein sequence ID" value="MCH90626.1"/>
    <property type="molecule type" value="Genomic_DNA"/>
</dbReference>